<evidence type="ECO:0000313" key="4">
    <source>
        <dbReference type="Proteomes" id="UP000053095"/>
    </source>
</evidence>
<dbReference type="InterPro" id="IPR058664">
    <property type="entry name" value="ARB_00930-like_C"/>
</dbReference>
<feature type="domain" description="Beta-lactamase-like ARB-00930-like C-terminal" evidence="2">
    <location>
        <begin position="834"/>
        <end position="974"/>
    </location>
</feature>
<comment type="caution">
    <text evidence="3">The sequence shown here is derived from an EMBL/GenBank/DDBJ whole genome shotgun (WGS) entry which is preliminary data.</text>
</comment>
<dbReference type="CDD" id="cd12148">
    <property type="entry name" value="fungal_TF_MHR"/>
    <property type="match status" value="1"/>
</dbReference>
<keyword evidence="4" id="KW-1185">Reference proteome</keyword>
<accession>A0A6N4SLT3</accession>
<name>A0A6N4SLT3_TALPI</name>
<proteinExistence type="predicted"/>
<dbReference type="InterPro" id="IPR051478">
    <property type="entry name" value="Beta-lactamase-like_AB/R"/>
</dbReference>
<evidence type="ECO:0000259" key="1">
    <source>
        <dbReference type="Pfam" id="PF00144"/>
    </source>
</evidence>
<dbReference type="SUPFAM" id="SSF56601">
    <property type="entry name" value="beta-lactamase/transpeptidase-like"/>
    <property type="match status" value="1"/>
</dbReference>
<reference evidence="4" key="1">
    <citation type="journal article" date="2015" name="Genome Announc.">
        <title>Draft genome sequence of Talaromyces cellulolyticus strain Y-94, a source of lignocellulosic biomass-degrading enzymes.</title>
        <authorList>
            <person name="Fujii T."/>
            <person name="Koike H."/>
            <person name="Sawayama S."/>
            <person name="Yano S."/>
            <person name="Inoue H."/>
        </authorList>
    </citation>
    <scope>NUCLEOTIDE SEQUENCE [LARGE SCALE GENOMIC DNA]</scope>
    <source>
        <strain evidence="4">Y-94</strain>
    </source>
</reference>
<dbReference type="AlphaFoldDB" id="A0A6N4SLT3"/>
<feature type="domain" description="Beta-lactamase-related" evidence="1">
    <location>
        <begin position="513"/>
        <end position="818"/>
    </location>
</feature>
<dbReference type="Proteomes" id="UP000053095">
    <property type="component" value="Unassembled WGS sequence"/>
</dbReference>
<dbReference type="PANTHER" id="PTHR22935:SF97">
    <property type="entry name" value="BETA-LACTAMASE-RELATED DOMAIN-CONTAINING PROTEIN"/>
    <property type="match status" value="1"/>
</dbReference>
<evidence type="ECO:0000313" key="3">
    <source>
        <dbReference type="EMBL" id="GAM40681.1"/>
    </source>
</evidence>
<protein>
    <submittedName>
        <fullName evidence="3">Uncharacterized protein</fullName>
    </submittedName>
</protein>
<evidence type="ECO:0000259" key="2">
    <source>
        <dbReference type="Pfam" id="PF26335"/>
    </source>
</evidence>
<dbReference type="InterPro" id="IPR001466">
    <property type="entry name" value="Beta-lactam-related"/>
</dbReference>
<gene>
    <name evidence="3" type="ORF">TCE0_039f13218</name>
</gene>
<dbReference type="Gene3D" id="3.40.710.10">
    <property type="entry name" value="DD-peptidase/beta-lactamase superfamily"/>
    <property type="match status" value="1"/>
</dbReference>
<dbReference type="Pfam" id="PF26335">
    <property type="entry name" value="ARB_00930_C"/>
    <property type="match status" value="1"/>
</dbReference>
<dbReference type="Pfam" id="PF00144">
    <property type="entry name" value="Beta-lactamase"/>
    <property type="match status" value="1"/>
</dbReference>
<dbReference type="EMBL" id="DF933835">
    <property type="protein sequence ID" value="GAM40681.1"/>
    <property type="molecule type" value="Genomic_DNA"/>
</dbReference>
<dbReference type="PANTHER" id="PTHR22935">
    <property type="entry name" value="PENICILLIN-BINDING PROTEIN"/>
    <property type="match status" value="1"/>
</dbReference>
<dbReference type="InterPro" id="IPR012338">
    <property type="entry name" value="Beta-lactam/transpept-like"/>
</dbReference>
<organism evidence="3 4">
    <name type="scientific">Talaromyces pinophilus</name>
    <name type="common">Penicillium pinophilum</name>
    <dbReference type="NCBI Taxonomy" id="128442"/>
    <lineage>
        <taxon>Eukaryota</taxon>
        <taxon>Fungi</taxon>
        <taxon>Dikarya</taxon>
        <taxon>Ascomycota</taxon>
        <taxon>Pezizomycotina</taxon>
        <taxon>Eurotiomycetes</taxon>
        <taxon>Eurotiomycetidae</taxon>
        <taxon>Eurotiales</taxon>
        <taxon>Trichocomaceae</taxon>
        <taxon>Talaromyces</taxon>
        <taxon>Talaromyces sect. Talaromyces</taxon>
    </lineage>
</organism>
<sequence>METTCNRLGREKIKALESQIDKLTRSRNGSADLESLDEVDRHSTEEEDVISRGILSMDTAISLLDTFKEKMTPHFPFVVIPPETSAESLRREKRFIFLAILASASFADMRLQRRLGMEVKTAVASRMIVNGEMSFELLQGLLIYLAWNHYHTRPSRYTQFLQLAISIVIEYRLDRPPLTKTWKTPLKFKVEYEDTEDETCNRPSWGLDEKRAIAGCYYLSSTVAVLVQKQFHFSYTPYIEDCCKTVSDSAIGPYDKYLFYIIQLQHSVDKIDQLSARHASELGTPGSGAELYVTSLIADLEAFQTRLPFEISDLPLLAMQFHSAELSLYQLSLSGLKSRASAHAMPNHLLKDELLSKALMAANSFLNIYLTLPLGSEAAFNNTQWMQLGFATLVASRLLVAVPSSKSDIRAAEMAQRRVLWTNILEQCEARIDTLCTEQVDSNGDRDVFHNFRQRLVRIQKWVNKASENVTPNTTSFSVALFSTNQGTAADDPFLFEYHYTAPSFRNSTTGVTAVDANSVYRIGGLTEVFTIWSVLIEAGDGVWNNPVTNYVPELRKAAQEKGDGAVDWQSITVGQLTSHMSGISRDFGLGDLSQMQNAIAYGFPGLSTDTVPGCYSQCQCKFITSLTKQPPVVMPGTSPVYSNNAFQILGYVVESITGKPFETTLSTKILEPLGMNQTTLSTPKTSTSGVIPINETASGWTTNYGDEAPAISMFSSVRDLAIAGKAILSSSLLPTSQTNRWLKPVTHTSNPANSLGLPWIIYSAGNYPNTSMIDVYTVYDNFGLYSSYLGLVPDYNVGFAILAADTESNADLNSHTDIVGEVIIEALINIALSNAESAFSGTYTASGLNSSISISVDSLPGMIINSFISNGTDFRKPLATLYHVADYTALSMRLYPTHLSTVTESGGSTLAFRAVYQDENEFADAGTPTCVSWRDVDKYRYGGAALDLFIFELDASGEVVSVEIPALRVNLAKD</sequence>